<evidence type="ECO:0000313" key="3">
    <source>
        <dbReference type="Proteomes" id="UP000241890"/>
    </source>
</evidence>
<keyword evidence="3" id="KW-1185">Reference proteome</keyword>
<feature type="signal peptide" evidence="1">
    <location>
        <begin position="1"/>
        <end position="21"/>
    </location>
</feature>
<dbReference type="AlphaFoldDB" id="A0A2R5GUY7"/>
<feature type="chain" id="PRO_5015318665" evidence="1">
    <location>
        <begin position="22"/>
        <end position="1162"/>
    </location>
</feature>
<name>A0A2R5GUY7_9STRA</name>
<dbReference type="InParanoid" id="A0A2R5GUY7"/>
<evidence type="ECO:0000313" key="2">
    <source>
        <dbReference type="EMBL" id="GBG34660.1"/>
    </source>
</evidence>
<comment type="caution">
    <text evidence="2">The sequence shown here is derived from an EMBL/GenBank/DDBJ whole genome shotgun (WGS) entry which is preliminary data.</text>
</comment>
<dbReference type="Proteomes" id="UP000241890">
    <property type="component" value="Unassembled WGS sequence"/>
</dbReference>
<accession>A0A2R5GUY7</accession>
<gene>
    <name evidence="2" type="ORF">FCC1311_108822</name>
</gene>
<protein>
    <submittedName>
        <fullName evidence="2">Uncharacterized protein</fullName>
    </submittedName>
</protein>
<organism evidence="2 3">
    <name type="scientific">Hondaea fermentalgiana</name>
    <dbReference type="NCBI Taxonomy" id="2315210"/>
    <lineage>
        <taxon>Eukaryota</taxon>
        <taxon>Sar</taxon>
        <taxon>Stramenopiles</taxon>
        <taxon>Bigyra</taxon>
        <taxon>Labyrinthulomycetes</taxon>
        <taxon>Thraustochytrida</taxon>
        <taxon>Thraustochytriidae</taxon>
        <taxon>Hondaea</taxon>
    </lineage>
</organism>
<sequence length="1162" mass="125944">MRAGLASAVVVAAVAVTGAQAQLDSCVSEVSVLSWGGLAGCSSLSTSLEPCCGNVIASSVDSSSSGGYGSDGSVDTSSDDGAVCRSAVVESAYCSNANLDCDTFQPNSTHTVSFDLTVEYATETCCEKCKCYGDPLCEAFDGTTDQMIECDGRNFTSCMMQQDICRQQRDHAGNRCKWLKGNDNFPWWTSNLVDGSPCQADYNVSGQLELVLFDAEDLRMWTLIGERGVQTDFYVQLPGDEEPYHISAESCFDYDPRDVGSSSTAAAWTRPTSTSSLPDVWSVSTPIDVEIKWKIGYEALGVYADVVCTKAIGAERSRLDIENITNTQGITGGDGFCFTGVIDQDQASGSNVDNSVALHFKCLSAQLPDLSNTCKALADDTCYPRTVPGWQQYWCETAELEFTQASVGAVTYGDMIETCISDIRAGTEATQSESWITYACQMNSQLPYGSTQQNSYVEECVNLLAEEGWFEWAQTAKYQGIIPHEFVQSDTCVSSIDDFTTIPDDLECAPGMVVETNQDGTWVPVLYFPPDSPPCANATIEANGDDYPALFKYQIRMRQCGLDAKCLVADEGTECKPLMSIDLELVFGGAVCSAGGEDCTSCLRDFSQTPPEICGDTDGVEYTMGSCEECCETNNYVPGQSEQNCRELTLDTPYCDTSDSSMSSYCNQLKRGNANGMLTINLIEPEDGYNSAECCETCSLWGDPFGEAFDGSREKLIICDSRDSTCFSSEEVCNNLVDHAGNPCVWNQTVKDLIGSNRGNIGAYGSPCLADFATSGEAEVVLYTVDEPEYSLSFYTGERSILDQLLLTTPRGSYTLDPVECYGDGEYPGWTTVSGEDISTALNLTFTDSGEDGYGNDERVWAVLEADMGIFFRVTCVNSQAVTTDYVGGYRLNVEHLVDTNLDRSDTGGYCVTSDLRAYGGSYTNNSMAEECEEGDLADDHAACKAFWSGACTPDQIDLGIENWCEVANQDKTVNQCVKSIKKNKPAKTATAWTKAVCTALLPEKMATESNKNFMRRCQELAETDGYYAIVSNFGSAGDRASVSSYCASSVSEYGSRDDVDPCISGISVQYDDGSGEWTEAFFIPANLLPCDGTLEVPASTNKYWPLFIYPIRFEQCDILNEEGACLASENVEATCMSTLGYGLTVTFSHNNRVSCPTVGDT</sequence>
<reference evidence="2 3" key="1">
    <citation type="submission" date="2017-12" db="EMBL/GenBank/DDBJ databases">
        <title>Sequencing, de novo assembly and annotation of complete genome of a new Thraustochytrid species, strain FCC1311.</title>
        <authorList>
            <person name="Sedici K."/>
            <person name="Godart F."/>
            <person name="Aiese Cigliano R."/>
            <person name="Sanseverino W."/>
            <person name="Barakat M."/>
            <person name="Ortet P."/>
            <person name="Marechal E."/>
            <person name="Cagnac O."/>
            <person name="Amato A."/>
        </authorList>
    </citation>
    <scope>NUCLEOTIDE SEQUENCE [LARGE SCALE GENOMIC DNA]</scope>
</reference>
<keyword evidence="1" id="KW-0732">Signal</keyword>
<proteinExistence type="predicted"/>
<evidence type="ECO:0000256" key="1">
    <source>
        <dbReference type="SAM" id="SignalP"/>
    </source>
</evidence>
<dbReference type="EMBL" id="BEYU01000206">
    <property type="protein sequence ID" value="GBG34660.1"/>
    <property type="molecule type" value="Genomic_DNA"/>
</dbReference>